<organism evidence="1 2">
    <name type="scientific">Neolentinus lepideus HHB14362 ss-1</name>
    <dbReference type="NCBI Taxonomy" id="1314782"/>
    <lineage>
        <taxon>Eukaryota</taxon>
        <taxon>Fungi</taxon>
        <taxon>Dikarya</taxon>
        <taxon>Basidiomycota</taxon>
        <taxon>Agaricomycotina</taxon>
        <taxon>Agaricomycetes</taxon>
        <taxon>Gloeophyllales</taxon>
        <taxon>Gloeophyllaceae</taxon>
        <taxon>Neolentinus</taxon>
    </lineage>
</organism>
<keyword evidence="2" id="KW-1185">Reference proteome</keyword>
<accession>A0A165QTD5</accession>
<evidence type="ECO:0000313" key="2">
    <source>
        <dbReference type="Proteomes" id="UP000076761"/>
    </source>
</evidence>
<dbReference type="InParanoid" id="A0A165QTD5"/>
<sequence>MMSWMYADSEVKASCLDPAGCRMRASNPLYDHLGVPHPQVTLLVWMKFRLEDAATTLQAALDAIGYEAWCELQRILAPRMIKYKPGIYALPWVNECPRSLRGYTDLYSARFLGNDSLLTKYIRKSGQDAQDTGVRNGDALCDTATALRVLGVYANEKGLRWPSGILSAFEEPPDLEEFVSLRVQE</sequence>
<dbReference type="AlphaFoldDB" id="A0A165QTD5"/>
<proteinExistence type="predicted"/>
<protein>
    <submittedName>
        <fullName evidence="1">Uncharacterized protein</fullName>
    </submittedName>
</protein>
<reference evidence="1 2" key="1">
    <citation type="journal article" date="2016" name="Mol. Biol. Evol.">
        <title>Comparative Genomics of Early-Diverging Mushroom-Forming Fungi Provides Insights into the Origins of Lignocellulose Decay Capabilities.</title>
        <authorList>
            <person name="Nagy L.G."/>
            <person name="Riley R."/>
            <person name="Tritt A."/>
            <person name="Adam C."/>
            <person name="Daum C."/>
            <person name="Floudas D."/>
            <person name="Sun H."/>
            <person name="Yadav J.S."/>
            <person name="Pangilinan J."/>
            <person name="Larsson K.H."/>
            <person name="Matsuura K."/>
            <person name="Barry K."/>
            <person name="Labutti K."/>
            <person name="Kuo R."/>
            <person name="Ohm R.A."/>
            <person name="Bhattacharya S.S."/>
            <person name="Shirouzu T."/>
            <person name="Yoshinaga Y."/>
            <person name="Martin F.M."/>
            <person name="Grigoriev I.V."/>
            <person name="Hibbett D.S."/>
        </authorList>
    </citation>
    <scope>NUCLEOTIDE SEQUENCE [LARGE SCALE GENOMIC DNA]</scope>
    <source>
        <strain evidence="1 2">HHB14362 ss-1</strain>
    </source>
</reference>
<evidence type="ECO:0000313" key="1">
    <source>
        <dbReference type="EMBL" id="KZT22852.1"/>
    </source>
</evidence>
<dbReference type="EMBL" id="KV425591">
    <property type="protein sequence ID" value="KZT22852.1"/>
    <property type="molecule type" value="Genomic_DNA"/>
</dbReference>
<name>A0A165QTD5_9AGAM</name>
<gene>
    <name evidence="1" type="ORF">NEOLEDRAFT_622950</name>
</gene>
<dbReference type="Proteomes" id="UP000076761">
    <property type="component" value="Unassembled WGS sequence"/>
</dbReference>